<comment type="caution">
    <text evidence="2">The sequence shown here is derived from an EMBL/GenBank/DDBJ whole genome shotgun (WGS) entry which is preliminary data.</text>
</comment>
<dbReference type="SUPFAM" id="SSF49265">
    <property type="entry name" value="Fibronectin type III"/>
    <property type="match status" value="1"/>
</dbReference>
<evidence type="ECO:0000313" key="3">
    <source>
        <dbReference type="Proteomes" id="UP000467305"/>
    </source>
</evidence>
<evidence type="ECO:0000313" key="2">
    <source>
        <dbReference type="EMBL" id="KAB1158602.1"/>
    </source>
</evidence>
<dbReference type="InterPro" id="IPR013783">
    <property type="entry name" value="Ig-like_fold"/>
</dbReference>
<dbReference type="PROSITE" id="PS51257">
    <property type="entry name" value="PROKAR_LIPOPROTEIN"/>
    <property type="match status" value="1"/>
</dbReference>
<evidence type="ECO:0008006" key="4">
    <source>
        <dbReference type="Google" id="ProtNLM"/>
    </source>
</evidence>
<feature type="chain" id="PRO_5029828856" description="Fibronectin type III domain-containing protein" evidence="1">
    <location>
        <begin position="26"/>
        <end position="231"/>
    </location>
</feature>
<gene>
    <name evidence="2" type="ORF">F7018_08265</name>
</gene>
<keyword evidence="1" id="KW-0732">Signal</keyword>
<keyword evidence="3" id="KW-1185">Reference proteome</keyword>
<reference evidence="2 3" key="1">
    <citation type="submission" date="2019-09" db="EMBL/GenBank/DDBJ databases">
        <authorList>
            <person name="Cao W.R."/>
        </authorList>
    </citation>
    <scope>NUCLEOTIDE SEQUENCE [LARGE SCALE GENOMIC DNA]</scope>
    <source>
        <strain evidence="3">a4</strain>
    </source>
</reference>
<dbReference type="Gene3D" id="2.60.40.10">
    <property type="entry name" value="Immunoglobulins"/>
    <property type="match status" value="1"/>
</dbReference>
<name>A0A7J5ALX5_9FLAO</name>
<proteinExistence type="predicted"/>
<protein>
    <recommendedName>
        <fullName evidence="4">Fibronectin type III domain-containing protein</fullName>
    </recommendedName>
</protein>
<dbReference type="EMBL" id="WAAU01000012">
    <property type="protein sequence ID" value="KAB1158602.1"/>
    <property type="molecule type" value="Genomic_DNA"/>
</dbReference>
<feature type="signal peptide" evidence="1">
    <location>
        <begin position="1"/>
        <end position="25"/>
    </location>
</feature>
<accession>A0A7J5ALX5</accession>
<dbReference type="Proteomes" id="UP000467305">
    <property type="component" value="Unassembled WGS sequence"/>
</dbReference>
<organism evidence="2 3">
    <name type="scientific">Tenacibaculum aiptasiae</name>
    <dbReference type="NCBI Taxonomy" id="426481"/>
    <lineage>
        <taxon>Bacteria</taxon>
        <taxon>Pseudomonadati</taxon>
        <taxon>Bacteroidota</taxon>
        <taxon>Flavobacteriia</taxon>
        <taxon>Flavobacteriales</taxon>
        <taxon>Flavobacteriaceae</taxon>
        <taxon>Tenacibaculum</taxon>
    </lineage>
</organism>
<dbReference type="RefSeq" id="WP_150899571.1">
    <property type="nucleotide sequence ID" value="NZ_WAAU01000012.1"/>
</dbReference>
<dbReference type="AlphaFoldDB" id="A0A7J5ALX5"/>
<dbReference type="InterPro" id="IPR036116">
    <property type="entry name" value="FN3_sf"/>
</dbReference>
<evidence type="ECO:0000256" key="1">
    <source>
        <dbReference type="SAM" id="SignalP"/>
    </source>
</evidence>
<dbReference type="OrthoDB" id="789771at2"/>
<sequence length="231" mass="25063">MTFRNIYFILFSGLILTSCGGGSSAEDIPPAAPTKATLVFPEQNSECNEGTIISDTKSSVTFNWSDATNTTNYEIFVKNLDTDVTSTYTSSDSEKIITINRGTPYSWYVVSKNSGTQVAQSDTWKFYNAGKPVSSHAPFPADLVSPSMGANLSNSTTSVSLKWTGSDVDNDISKYTIQLNITSPPTSSIGTVTTTSLDTNVSSNTTYYWRVITEDSKGNTSTSEIFQFKVN</sequence>